<feature type="compositionally biased region" description="Pro residues" evidence="1">
    <location>
        <begin position="339"/>
        <end position="359"/>
    </location>
</feature>
<comment type="caution">
    <text evidence="2">The sequence shown here is derived from an EMBL/GenBank/DDBJ whole genome shotgun (WGS) entry which is preliminary data.</text>
</comment>
<evidence type="ECO:0000256" key="1">
    <source>
        <dbReference type="SAM" id="MobiDB-lite"/>
    </source>
</evidence>
<evidence type="ECO:0000313" key="2">
    <source>
        <dbReference type="EMBL" id="CAK0876113.1"/>
    </source>
</evidence>
<dbReference type="Gene3D" id="1.10.1410.10">
    <property type="match status" value="1"/>
</dbReference>
<feature type="region of interest" description="Disordered" evidence="1">
    <location>
        <begin position="194"/>
        <end position="396"/>
    </location>
</feature>
<dbReference type="SUPFAM" id="SSF81631">
    <property type="entry name" value="PAP/OAS1 substrate-binding domain"/>
    <property type="match status" value="1"/>
</dbReference>
<feature type="compositionally biased region" description="Low complexity" evidence="1">
    <location>
        <begin position="239"/>
        <end position="257"/>
    </location>
</feature>
<evidence type="ECO:0000313" key="3">
    <source>
        <dbReference type="Proteomes" id="UP001189429"/>
    </source>
</evidence>
<name>A0ABN9VT46_9DINO</name>
<evidence type="ECO:0008006" key="4">
    <source>
        <dbReference type="Google" id="ProtNLM"/>
    </source>
</evidence>
<feature type="compositionally biased region" description="Basic residues" evidence="1">
    <location>
        <begin position="116"/>
        <end position="131"/>
    </location>
</feature>
<sequence length="513" mass="52061">MPCSLPCVELLRRFFSFYHCGFRRGGEVVSVRLGRRRNAAWPQLARLRGRHVPRLHIEDPFILERNLNCVLGGRRPSFGRPLRRPLASSAPEGSQSGSARVHPGGSGSAAGAPGRRTTRSSPRRCRCKARRTDHQGPAPSTLSRTTASTRSDRSRSPDGGSLKLATEVVDGHQGAASSMAHTSAAGAGTRDLLHQALPPSLPSQRSLPVTAARASVRGGGGRAVAPGAFRQSPPPQSQDPPGFAAAAAAEPAGGKPAWQPNPDAPVFVPAPTDQDRCYSDGSPACDEDRSKGGAQLAAWRLARTPPARTAARPRASPAAVHSAPPKASVKPPGTFRPPVVAPAPSAAPSPPPATCPALPPLGSAAAPPTAASDRGLRLPAAPGTLPAPPPVEAHGAPASAGGYCTAAVAVAPAVALAVVLVAGAIAGVPDHLVQLGSAPAHAAALARSLSVDVELLRASAPGLLTIAAQGCHSAAVAGLQPECGAARSAPPMAEEGEAGDSETSLADHGHWFL</sequence>
<protein>
    <recommendedName>
        <fullName evidence="4">Polynucleotide adenylyltransferase</fullName>
    </recommendedName>
</protein>
<feature type="compositionally biased region" description="Low complexity" evidence="1">
    <location>
        <begin position="138"/>
        <end position="149"/>
    </location>
</feature>
<feature type="region of interest" description="Disordered" evidence="1">
    <location>
        <begin position="80"/>
        <end position="162"/>
    </location>
</feature>
<dbReference type="EMBL" id="CAUYUJ010017596">
    <property type="protein sequence ID" value="CAK0876113.1"/>
    <property type="molecule type" value="Genomic_DNA"/>
</dbReference>
<gene>
    <name evidence="2" type="ORF">PCOR1329_LOCUS60600</name>
</gene>
<organism evidence="2 3">
    <name type="scientific">Prorocentrum cordatum</name>
    <dbReference type="NCBI Taxonomy" id="2364126"/>
    <lineage>
        <taxon>Eukaryota</taxon>
        <taxon>Sar</taxon>
        <taxon>Alveolata</taxon>
        <taxon>Dinophyceae</taxon>
        <taxon>Prorocentrales</taxon>
        <taxon>Prorocentraceae</taxon>
        <taxon>Prorocentrum</taxon>
    </lineage>
</organism>
<feature type="compositionally biased region" description="Low complexity" evidence="1">
    <location>
        <begin position="297"/>
        <end position="327"/>
    </location>
</feature>
<dbReference type="Proteomes" id="UP001189429">
    <property type="component" value="Unassembled WGS sequence"/>
</dbReference>
<proteinExistence type="predicted"/>
<feature type="region of interest" description="Disordered" evidence="1">
    <location>
        <begin position="486"/>
        <end position="508"/>
    </location>
</feature>
<feature type="compositionally biased region" description="Low complexity" evidence="1">
    <location>
        <begin position="360"/>
        <end position="384"/>
    </location>
</feature>
<reference evidence="2" key="1">
    <citation type="submission" date="2023-10" db="EMBL/GenBank/DDBJ databases">
        <authorList>
            <person name="Chen Y."/>
            <person name="Shah S."/>
            <person name="Dougan E. K."/>
            <person name="Thang M."/>
            <person name="Chan C."/>
        </authorList>
    </citation>
    <scope>NUCLEOTIDE SEQUENCE [LARGE SCALE GENOMIC DNA]</scope>
</reference>
<keyword evidence="3" id="KW-1185">Reference proteome</keyword>
<feature type="compositionally biased region" description="Low complexity" evidence="1">
    <location>
        <begin position="202"/>
        <end position="216"/>
    </location>
</feature>
<accession>A0ABN9VT46</accession>